<dbReference type="GO" id="GO:0005758">
    <property type="term" value="C:mitochondrial intermembrane space"/>
    <property type="evidence" value="ECO:0007669"/>
    <property type="project" value="UniProtKB-SubCell"/>
</dbReference>
<evidence type="ECO:0000256" key="7">
    <source>
        <dbReference type="ARBA" id="ARBA00022490"/>
    </source>
</evidence>
<dbReference type="GO" id="GO:0005634">
    <property type="term" value="C:nucleus"/>
    <property type="evidence" value="ECO:0007669"/>
    <property type="project" value="UniProtKB-SubCell"/>
</dbReference>
<evidence type="ECO:0000256" key="9">
    <source>
        <dbReference type="ARBA" id="ARBA00023128"/>
    </source>
</evidence>
<evidence type="ECO:0000256" key="6">
    <source>
        <dbReference type="ARBA" id="ARBA00014849"/>
    </source>
</evidence>
<dbReference type="Proteomes" id="UP000318582">
    <property type="component" value="Unassembled WGS sequence"/>
</dbReference>
<evidence type="ECO:0000256" key="1">
    <source>
        <dbReference type="ARBA" id="ARBA00004120"/>
    </source>
</evidence>
<evidence type="ECO:0000256" key="4">
    <source>
        <dbReference type="ARBA" id="ARBA00004569"/>
    </source>
</evidence>
<accession>A0A507E9J2</accession>
<dbReference type="AlphaFoldDB" id="A0A507E9J2"/>
<evidence type="ECO:0000256" key="12">
    <source>
        <dbReference type="ARBA" id="ARBA00023273"/>
    </source>
</evidence>
<keyword evidence="10" id="KW-0206">Cytoskeleton</keyword>
<dbReference type="EMBL" id="QEAQ01000021">
    <property type="protein sequence ID" value="TPX59838.1"/>
    <property type="molecule type" value="Genomic_DNA"/>
</dbReference>
<keyword evidence="7" id="KW-0963">Cytoplasm</keyword>
<keyword evidence="11" id="KW-0539">Nucleus</keyword>
<keyword evidence="15" id="KW-1185">Reference proteome</keyword>
<organism evidence="14 15">
    <name type="scientific">Powellomyces hirtus</name>
    <dbReference type="NCBI Taxonomy" id="109895"/>
    <lineage>
        <taxon>Eukaryota</taxon>
        <taxon>Fungi</taxon>
        <taxon>Fungi incertae sedis</taxon>
        <taxon>Chytridiomycota</taxon>
        <taxon>Chytridiomycota incertae sedis</taxon>
        <taxon>Chytridiomycetes</taxon>
        <taxon>Spizellomycetales</taxon>
        <taxon>Powellomycetaceae</taxon>
        <taxon>Powellomyces</taxon>
    </lineage>
</organism>
<proteinExistence type="inferred from homology"/>
<gene>
    <name evidence="14" type="ORF">PhCBS80983_g02250</name>
</gene>
<dbReference type="GO" id="GO:0051457">
    <property type="term" value="P:maintenance of protein location in nucleus"/>
    <property type="evidence" value="ECO:0007669"/>
    <property type="project" value="TreeGrafter"/>
</dbReference>
<sequence>MEPQVDEDIDKGSKASADDIKFDAVVGELEDMLMDPYFNELHDSYLSKHCKEFTDDEENKLVYTEIFQEYVKLVERFIEKRLRARLEWFSMAAFLQMIKGRKESLEGDVFDVLGSLADFDAFKDLMLSYKQEQEGTSIDLSGLLSVHGAGQ</sequence>
<dbReference type="STRING" id="109895.A0A507E9J2"/>
<dbReference type="InterPro" id="IPR038849">
    <property type="entry name" value="ARL2BP"/>
</dbReference>
<comment type="similarity">
    <text evidence="5">Belongs to the ARL2BP family.</text>
</comment>
<evidence type="ECO:0000256" key="8">
    <source>
        <dbReference type="ARBA" id="ARBA00023069"/>
    </source>
</evidence>
<evidence type="ECO:0000259" key="13">
    <source>
        <dbReference type="Pfam" id="PF11527"/>
    </source>
</evidence>
<comment type="subcellular location">
    <subcellularLocation>
        <location evidence="1">Cytoplasm</location>
        <location evidence="1">Cytoskeleton</location>
        <location evidence="1">Cilium basal body</location>
    </subcellularLocation>
    <subcellularLocation>
        <location evidence="3">Cytoplasm</location>
        <location evidence="3">Cytoskeleton</location>
        <location evidence="3">Microtubule organizing center</location>
        <location evidence="3">Centrosome</location>
    </subcellularLocation>
    <subcellularLocation>
        <location evidence="4">Mitochondrion intermembrane space</location>
    </subcellularLocation>
    <subcellularLocation>
        <location evidence="2">Nucleus</location>
    </subcellularLocation>
</comment>
<evidence type="ECO:0000256" key="5">
    <source>
        <dbReference type="ARBA" id="ARBA00009880"/>
    </source>
</evidence>
<dbReference type="Pfam" id="PF11527">
    <property type="entry name" value="ARL2_Bind_BART"/>
    <property type="match status" value="1"/>
</dbReference>
<evidence type="ECO:0000256" key="11">
    <source>
        <dbReference type="ARBA" id="ARBA00023242"/>
    </source>
</evidence>
<dbReference type="Gene3D" id="1.20.1520.10">
    <property type="entry name" value="ADP-ribosylation factor-like 2-binding protein, domain"/>
    <property type="match status" value="1"/>
</dbReference>
<evidence type="ECO:0000256" key="2">
    <source>
        <dbReference type="ARBA" id="ARBA00004123"/>
    </source>
</evidence>
<dbReference type="InterPro" id="IPR042541">
    <property type="entry name" value="BART_sf"/>
</dbReference>
<evidence type="ECO:0000313" key="15">
    <source>
        <dbReference type="Proteomes" id="UP000318582"/>
    </source>
</evidence>
<keyword evidence="12" id="KW-0966">Cell projection</keyword>
<evidence type="ECO:0000313" key="14">
    <source>
        <dbReference type="EMBL" id="TPX59838.1"/>
    </source>
</evidence>
<evidence type="ECO:0000256" key="3">
    <source>
        <dbReference type="ARBA" id="ARBA00004300"/>
    </source>
</evidence>
<dbReference type="PANTHER" id="PTHR15487">
    <property type="entry name" value="ADP-RIBOSYLATION FACTOR-LIKE PROTEIN 2-BINDING PROTEIN"/>
    <property type="match status" value="1"/>
</dbReference>
<dbReference type="InterPro" id="IPR023379">
    <property type="entry name" value="BART_dom"/>
</dbReference>
<feature type="domain" description="BART" evidence="13">
    <location>
        <begin position="21"/>
        <end position="134"/>
    </location>
</feature>
<reference evidence="14 15" key="1">
    <citation type="journal article" date="2019" name="Sci. Rep.">
        <title>Comparative genomics of chytrid fungi reveal insights into the obligate biotrophic and pathogenic lifestyle of Synchytrium endobioticum.</title>
        <authorList>
            <person name="van de Vossenberg B.T.L.H."/>
            <person name="Warris S."/>
            <person name="Nguyen H.D.T."/>
            <person name="van Gent-Pelzer M.P.E."/>
            <person name="Joly D.L."/>
            <person name="van de Geest H.C."/>
            <person name="Bonants P.J.M."/>
            <person name="Smith D.S."/>
            <person name="Levesque C.A."/>
            <person name="van der Lee T.A.J."/>
        </authorList>
    </citation>
    <scope>NUCLEOTIDE SEQUENCE [LARGE SCALE GENOMIC DNA]</scope>
    <source>
        <strain evidence="14 15">CBS 809.83</strain>
    </source>
</reference>
<keyword evidence="8" id="KW-0969">Cilium</keyword>
<protein>
    <recommendedName>
        <fullName evidence="6">ADP-ribosylation factor-like protein 2-binding protein</fullName>
    </recommendedName>
</protein>
<dbReference type="PANTHER" id="PTHR15487:SF4">
    <property type="entry name" value="ADP-RIBOSYLATION FACTOR-LIKE PROTEIN 2-BINDING PROTEIN"/>
    <property type="match status" value="1"/>
</dbReference>
<comment type="caution">
    <text evidence="14">The sequence shown here is derived from an EMBL/GenBank/DDBJ whole genome shotgun (WGS) entry which is preliminary data.</text>
</comment>
<name>A0A507E9J2_9FUNG</name>
<evidence type="ECO:0000256" key="10">
    <source>
        <dbReference type="ARBA" id="ARBA00023212"/>
    </source>
</evidence>
<keyword evidence="9" id="KW-0496">Mitochondrion</keyword>